<gene>
    <name evidence="2" type="ordered locus">Htur_5079</name>
</gene>
<evidence type="ECO:0000313" key="3">
    <source>
        <dbReference type="Proteomes" id="UP000001903"/>
    </source>
</evidence>
<dbReference type="KEGG" id="htu:Htur_5079"/>
<sequence length="105" mass="11852">MAQADTTTDDPTSELSGFKRDLLFVIADVGPAKGLKIKDEMEAYYASEVNHGRLYPNLDALVESGLVSKGQRDRRTNEYELTVRARQVLETRREWEAERFDGGDA</sequence>
<geneLocation type="plasmid" evidence="2 3">
    <name>pHTUR05</name>
</geneLocation>
<dbReference type="HOGENOM" id="CLU_151709_0_0_2"/>
<dbReference type="Proteomes" id="UP000001903">
    <property type="component" value="Plasmid pHTUR05"/>
</dbReference>
<evidence type="ECO:0000259" key="1">
    <source>
        <dbReference type="Pfam" id="PF03551"/>
    </source>
</evidence>
<keyword evidence="2" id="KW-0614">Plasmid</keyword>
<protein>
    <submittedName>
        <fullName evidence="2">Transcriptional regulator, PadR-like family</fullName>
    </submittedName>
</protein>
<feature type="domain" description="Transcription regulator PadR N-terminal" evidence="1">
    <location>
        <begin position="23"/>
        <end position="90"/>
    </location>
</feature>
<evidence type="ECO:0000313" key="2">
    <source>
        <dbReference type="EMBL" id="ADB63966.1"/>
    </source>
</evidence>
<dbReference type="Pfam" id="PF03551">
    <property type="entry name" value="PadR"/>
    <property type="match status" value="1"/>
</dbReference>
<accession>D2S3L9</accession>
<dbReference type="AlphaFoldDB" id="D2S3L9"/>
<dbReference type="SUPFAM" id="SSF46785">
    <property type="entry name" value="Winged helix' DNA-binding domain"/>
    <property type="match status" value="1"/>
</dbReference>
<dbReference type="GeneID" id="8745884"/>
<dbReference type="OrthoDB" id="180497at2157"/>
<dbReference type="EMBL" id="CP001865">
    <property type="protein sequence ID" value="ADB63966.1"/>
    <property type="molecule type" value="Genomic_DNA"/>
</dbReference>
<dbReference type="InterPro" id="IPR036388">
    <property type="entry name" value="WH-like_DNA-bd_sf"/>
</dbReference>
<keyword evidence="3" id="KW-1185">Reference proteome</keyword>
<dbReference type="InterPro" id="IPR005149">
    <property type="entry name" value="Tscrpt_reg_PadR_N"/>
</dbReference>
<dbReference type="RefSeq" id="WP_012946205.1">
    <property type="nucleotide sequence ID" value="NC_013748.1"/>
</dbReference>
<name>D2S3L9_HALTV</name>
<dbReference type="Gene3D" id="1.10.10.10">
    <property type="entry name" value="Winged helix-like DNA-binding domain superfamily/Winged helix DNA-binding domain"/>
    <property type="match status" value="1"/>
</dbReference>
<proteinExistence type="predicted"/>
<organism evidence="2 3">
    <name type="scientific">Haloterrigena turkmenica (strain ATCC 51198 / DSM 5511 / JCM 9101 / NCIMB 13204 / VKM B-1734 / 4k)</name>
    <name type="common">Halococcus turkmenicus</name>
    <dbReference type="NCBI Taxonomy" id="543526"/>
    <lineage>
        <taxon>Archaea</taxon>
        <taxon>Methanobacteriati</taxon>
        <taxon>Methanobacteriota</taxon>
        <taxon>Stenosarchaea group</taxon>
        <taxon>Halobacteria</taxon>
        <taxon>Halobacteriales</taxon>
        <taxon>Natrialbaceae</taxon>
        <taxon>Haloterrigena</taxon>
    </lineage>
</organism>
<dbReference type="InterPro" id="IPR036390">
    <property type="entry name" value="WH_DNA-bd_sf"/>
</dbReference>
<reference evidence="2 3" key="1">
    <citation type="journal article" date="2010" name="Stand. Genomic Sci.">
        <title>Complete genome sequence of Haloterrigena turkmenica type strain (4k).</title>
        <authorList>
            <person name="Saunders E."/>
            <person name="Tindall B.J."/>
            <person name="Fahnrich R."/>
            <person name="Lapidus A."/>
            <person name="Copeland A."/>
            <person name="Del Rio T.G."/>
            <person name="Lucas S."/>
            <person name="Chen F."/>
            <person name="Tice H."/>
            <person name="Cheng J.F."/>
            <person name="Han C."/>
            <person name="Detter J.C."/>
            <person name="Bruce D."/>
            <person name="Goodwin L."/>
            <person name="Chain P."/>
            <person name="Pitluck S."/>
            <person name="Pati A."/>
            <person name="Ivanova N."/>
            <person name="Mavromatis K."/>
            <person name="Chen A."/>
            <person name="Palaniappan K."/>
            <person name="Land M."/>
            <person name="Hauser L."/>
            <person name="Chang Y.J."/>
            <person name="Jeffries C.D."/>
            <person name="Brettin T."/>
            <person name="Rohde M."/>
            <person name="Goker M."/>
            <person name="Bristow J."/>
            <person name="Eisen J.A."/>
            <person name="Markowitz V."/>
            <person name="Hugenholtz P."/>
            <person name="Klenk H.P."/>
            <person name="Kyrpides N.C."/>
        </authorList>
    </citation>
    <scope>NUCLEOTIDE SEQUENCE [LARGE SCALE GENOMIC DNA]</scope>
    <source>
        <strain evidence="3">ATCC 51198 / DSM 5511 / JCM 9101 / NCIMB 13204 / VKM B-1734 / 4k</strain>
    </source>
</reference>